<proteinExistence type="inferred from homology"/>
<comment type="caution">
    <text evidence="11">The sequence shown here is derived from an EMBL/GenBank/DDBJ whole genome shotgun (WGS) entry which is preliminary data.</text>
</comment>
<reference evidence="11 12" key="1">
    <citation type="submission" date="2019-03" db="EMBL/GenBank/DDBJ databases">
        <title>Genomic Encyclopedia of Archaeal and Bacterial Type Strains, Phase II (KMG-II): from individual species to whole genera.</title>
        <authorList>
            <person name="Goeker M."/>
        </authorList>
    </citation>
    <scope>NUCLEOTIDE SEQUENCE [LARGE SCALE GENOMIC DNA]</scope>
    <source>
        <strain evidence="11 12">RL-C</strain>
    </source>
</reference>
<evidence type="ECO:0000256" key="9">
    <source>
        <dbReference type="ARBA" id="ARBA00023251"/>
    </source>
</evidence>
<dbReference type="GO" id="GO:0005886">
    <property type="term" value="C:plasma membrane"/>
    <property type="evidence" value="ECO:0007669"/>
    <property type="project" value="UniProtKB-SubCell"/>
</dbReference>
<feature type="transmembrane region" description="Helical" evidence="10">
    <location>
        <begin position="273"/>
        <end position="296"/>
    </location>
</feature>
<feature type="transmembrane region" description="Helical" evidence="10">
    <location>
        <begin position="394"/>
        <end position="412"/>
    </location>
</feature>
<comment type="subcellular location">
    <subcellularLocation>
        <location evidence="1">Cell membrane</location>
        <topology evidence="1">Multi-pass membrane protein</topology>
    </subcellularLocation>
</comment>
<evidence type="ECO:0000256" key="4">
    <source>
        <dbReference type="ARBA" id="ARBA00022448"/>
    </source>
</evidence>
<name>A0A4R2E825_9BACT</name>
<feature type="transmembrane region" description="Helical" evidence="10">
    <location>
        <begin position="170"/>
        <end position="190"/>
    </location>
</feature>
<keyword evidence="5" id="KW-1003">Cell membrane</keyword>
<protein>
    <recommendedName>
        <fullName evidence="3">Multidrug export protein MepA</fullName>
    </recommendedName>
</protein>
<keyword evidence="9" id="KW-0046">Antibiotic resistance</keyword>
<dbReference type="Proteomes" id="UP000294830">
    <property type="component" value="Unassembled WGS sequence"/>
</dbReference>
<dbReference type="AlphaFoldDB" id="A0A4R2E825"/>
<feature type="transmembrane region" description="Helical" evidence="10">
    <location>
        <begin position="360"/>
        <end position="382"/>
    </location>
</feature>
<dbReference type="GO" id="GO:0042910">
    <property type="term" value="F:xenobiotic transmembrane transporter activity"/>
    <property type="evidence" value="ECO:0007669"/>
    <property type="project" value="InterPro"/>
</dbReference>
<dbReference type="GO" id="GO:0046677">
    <property type="term" value="P:response to antibiotic"/>
    <property type="evidence" value="ECO:0007669"/>
    <property type="project" value="UniProtKB-KW"/>
</dbReference>
<evidence type="ECO:0000256" key="3">
    <source>
        <dbReference type="ARBA" id="ARBA00022106"/>
    </source>
</evidence>
<dbReference type="NCBIfam" id="TIGR00797">
    <property type="entry name" value="matE"/>
    <property type="match status" value="1"/>
</dbReference>
<evidence type="ECO:0000313" key="11">
    <source>
        <dbReference type="EMBL" id="TCN63905.1"/>
    </source>
</evidence>
<evidence type="ECO:0000256" key="5">
    <source>
        <dbReference type="ARBA" id="ARBA00022475"/>
    </source>
</evidence>
<feature type="transmembrane region" description="Helical" evidence="10">
    <location>
        <begin position="236"/>
        <end position="261"/>
    </location>
</feature>
<evidence type="ECO:0000256" key="10">
    <source>
        <dbReference type="SAM" id="Phobius"/>
    </source>
</evidence>
<dbReference type="CDD" id="cd13143">
    <property type="entry name" value="MATE_MepA_like"/>
    <property type="match status" value="1"/>
</dbReference>
<comment type="similarity">
    <text evidence="2">Belongs to the multi antimicrobial extrusion (MATE) (TC 2.A.66.1) family. MepA subfamily.</text>
</comment>
<dbReference type="OrthoDB" id="9811110at2"/>
<keyword evidence="8 10" id="KW-0472">Membrane</keyword>
<dbReference type="PANTHER" id="PTHR43823:SF3">
    <property type="entry name" value="MULTIDRUG EXPORT PROTEIN MEPA"/>
    <property type="match status" value="1"/>
</dbReference>
<dbReference type="InterPro" id="IPR051327">
    <property type="entry name" value="MATE_MepA_subfamily"/>
</dbReference>
<evidence type="ECO:0000256" key="6">
    <source>
        <dbReference type="ARBA" id="ARBA00022692"/>
    </source>
</evidence>
<dbReference type="Pfam" id="PF01554">
    <property type="entry name" value="MatE"/>
    <property type="match status" value="2"/>
</dbReference>
<feature type="transmembrane region" description="Helical" evidence="10">
    <location>
        <begin position="17"/>
        <end position="35"/>
    </location>
</feature>
<gene>
    <name evidence="11" type="ORF">CLV25_11460</name>
</gene>
<evidence type="ECO:0000256" key="7">
    <source>
        <dbReference type="ARBA" id="ARBA00022989"/>
    </source>
</evidence>
<accession>A0A4R2E825</accession>
<evidence type="ECO:0000313" key="12">
    <source>
        <dbReference type="Proteomes" id="UP000294830"/>
    </source>
</evidence>
<keyword evidence="4" id="KW-0813">Transport</keyword>
<feature type="transmembrane region" description="Helical" evidence="10">
    <location>
        <begin position="196"/>
        <end position="216"/>
    </location>
</feature>
<organism evidence="11 12">
    <name type="scientific">Acetobacteroides hydrogenigenes</name>
    <dbReference type="NCBI Taxonomy" id="979970"/>
    <lineage>
        <taxon>Bacteria</taxon>
        <taxon>Pseudomonadati</taxon>
        <taxon>Bacteroidota</taxon>
        <taxon>Bacteroidia</taxon>
        <taxon>Bacteroidales</taxon>
        <taxon>Rikenellaceae</taxon>
        <taxon>Acetobacteroides</taxon>
    </lineage>
</organism>
<feature type="transmembrane region" description="Helical" evidence="10">
    <location>
        <begin position="95"/>
        <end position="118"/>
    </location>
</feature>
<keyword evidence="12" id="KW-1185">Reference proteome</keyword>
<dbReference type="InterPro" id="IPR002528">
    <property type="entry name" value="MATE_fam"/>
</dbReference>
<dbReference type="PANTHER" id="PTHR43823">
    <property type="entry name" value="SPORULATION PROTEIN YKVU"/>
    <property type="match status" value="1"/>
</dbReference>
<evidence type="ECO:0000256" key="8">
    <source>
        <dbReference type="ARBA" id="ARBA00023136"/>
    </source>
</evidence>
<keyword evidence="6 10" id="KW-0812">Transmembrane</keyword>
<feature type="transmembrane region" description="Helical" evidence="10">
    <location>
        <begin position="65"/>
        <end position="83"/>
    </location>
</feature>
<dbReference type="InterPro" id="IPR045070">
    <property type="entry name" value="MATE_MepA-like"/>
</dbReference>
<dbReference type="InterPro" id="IPR048279">
    <property type="entry name" value="MdtK-like"/>
</dbReference>
<dbReference type="GO" id="GO:0015297">
    <property type="term" value="F:antiporter activity"/>
    <property type="evidence" value="ECO:0007669"/>
    <property type="project" value="InterPro"/>
</dbReference>
<sequence length="465" mass="49918">MASTSPLDLGKAPIPKLLLHYALPSIIAMTASSLYNIVDSIFIGHGVGAMGISALAISLPLMNLGAAFGALIGIGASALLSIKMGEGDAKSQFKILGNTLTLNIVLGVLFTVVGLIFLDPILKLFGASNNTLPYAREFMRIILIGNVFTHVYLGLNTLLRASGHPRHSMVIVVMAVVVNAILNALFIFVFKWGIAGAAWATVIAQLLATIFEVSYFARKSRPIHFKAFALKLDARIVRSIFAIGMAPFLLNIGSSIVVVFLNNALMQYGGDLYVGAFGIANRILLVIAMITFGLTQGMQPIVGFNYGARNIGRVKQVVKLTITWATVCTTAGAIAGILFPRTIATIFTTDPELIRIAENGLRIVFIGFPIVGFQIVAANFFQSIGMASRAIIQSVLRQMVLLLPFLLIFPLFWGTTGIWASMPASDILASLVSAILIASEWKKLNRLAPPVYEPAKQASLQPCEP</sequence>
<dbReference type="RefSeq" id="WP_131840055.1">
    <property type="nucleotide sequence ID" value="NZ_SLWB01000014.1"/>
</dbReference>
<dbReference type="PIRSF" id="PIRSF006603">
    <property type="entry name" value="DinF"/>
    <property type="match status" value="1"/>
</dbReference>
<feature type="transmembrane region" description="Helical" evidence="10">
    <location>
        <begin position="138"/>
        <end position="158"/>
    </location>
</feature>
<feature type="transmembrane region" description="Helical" evidence="10">
    <location>
        <begin position="317"/>
        <end position="340"/>
    </location>
</feature>
<evidence type="ECO:0000256" key="2">
    <source>
        <dbReference type="ARBA" id="ARBA00008417"/>
    </source>
</evidence>
<dbReference type="EMBL" id="SLWB01000014">
    <property type="protein sequence ID" value="TCN63905.1"/>
    <property type="molecule type" value="Genomic_DNA"/>
</dbReference>
<keyword evidence="7 10" id="KW-1133">Transmembrane helix</keyword>
<evidence type="ECO:0000256" key="1">
    <source>
        <dbReference type="ARBA" id="ARBA00004651"/>
    </source>
</evidence>